<sequence length="246" mass="26545">MSLKDKVVIITGASSGIGAATTAKLVEKGAKVVIGARREERLKELADKFPKDTVIYQKTDVSNLDDMKSLANLAIQKFGRIDAIYNNAGVMPTALLNEYRHDEWQSMVNINIMGVLNGIEAVLPTMEKQGSGHILATSSVAGHVVYPGSAVYCGTKFAVRAIMEGLRQEEGSKGIKSTIISPGAVDTELYKSVSGEQAQKDLIESWKQPNKSLKAEDIADGVVYALDSSDRTSVSEIIIRPTAQEM</sequence>
<reference evidence="5" key="1">
    <citation type="journal article" date="2019" name="Int. J. Syst. Evol. Microbiol.">
        <title>The Global Catalogue of Microorganisms (GCM) 10K type strain sequencing project: providing services to taxonomists for standard genome sequencing and annotation.</title>
        <authorList>
            <consortium name="The Broad Institute Genomics Platform"/>
            <consortium name="The Broad Institute Genome Sequencing Center for Infectious Disease"/>
            <person name="Wu L."/>
            <person name="Ma J."/>
        </authorList>
    </citation>
    <scope>NUCLEOTIDE SEQUENCE [LARGE SCALE GENOMIC DNA]</scope>
    <source>
        <strain evidence="5">CCM 8895</strain>
    </source>
</reference>
<proteinExistence type="inferred from homology"/>
<accession>A0ABW1UXC5</accession>
<name>A0ABW1UXC5_9LACO</name>
<dbReference type="InterPro" id="IPR002347">
    <property type="entry name" value="SDR_fam"/>
</dbReference>
<dbReference type="EMBL" id="JBHSSN010000014">
    <property type="protein sequence ID" value="MFC6323510.1"/>
    <property type="molecule type" value="Genomic_DNA"/>
</dbReference>
<dbReference type="GO" id="GO:0016491">
    <property type="term" value="F:oxidoreductase activity"/>
    <property type="evidence" value="ECO:0007669"/>
    <property type="project" value="UniProtKB-KW"/>
</dbReference>
<dbReference type="RefSeq" id="WP_125592444.1">
    <property type="nucleotide sequence ID" value="NZ_JBHSSN010000014.1"/>
</dbReference>
<evidence type="ECO:0000313" key="5">
    <source>
        <dbReference type="Proteomes" id="UP001596186"/>
    </source>
</evidence>
<protein>
    <submittedName>
        <fullName evidence="4">SDR family oxidoreductase</fullName>
        <ecNumber evidence="4">1.-.-.-</ecNumber>
    </submittedName>
</protein>
<keyword evidence="5" id="KW-1185">Reference proteome</keyword>
<evidence type="ECO:0000256" key="3">
    <source>
        <dbReference type="RuleBase" id="RU000363"/>
    </source>
</evidence>
<dbReference type="InterPro" id="IPR020904">
    <property type="entry name" value="Sc_DH/Rdtase_CS"/>
</dbReference>
<comment type="caution">
    <text evidence="4">The sequence shown here is derived from an EMBL/GenBank/DDBJ whole genome shotgun (WGS) entry which is preliminary data.</text>
</comment>
<dbReference type="PANTHER" id="PTHR43115">
    <property type="entry name" value="DEHYDROGENASE/REDUCTASE SDR FAMILY MEMBER 11"/>
    <property type="match status" value="1"/>
</dbReference>
<evidence type="ECO:0000256" key="2">
    <source>
        <dbReference type="ARBA" id="ARBA00023002"/>
    </source>
</evidence>
<dbReference type="PANTHER" id="PTHR43115:SF4">
    <property type="entry name" value="DEHYDROGENASE_REDUCTASE SDR FAMILY MEMBER 11"/>
    <property type="match status" value="1"/>
</dbReference>
<keyword evidence="2 4" id="KW-0560">Oxidoreductase</keyword>
<dbReference type="PROSITE" id="PS00061">
    <property type="entry name" value="ADH_SHORT"/>
    <property type="match status" value="1"/>
</dbReference>
<dbReference type="PRINTS" id="PR00080">
    <property type="entry name" value="SDRFAMILY"/>
</dbReference>
<dbReference type="Pfam" id="PF00106">
    <property type="entry name" value="adh_short"/>
    <property type="match status" value="1"/>
</dbReference>
<dbReference type="InterPro" id="IPR036291">
    <property type="entry name" value="NAD(P)-bd_dom_sf"/>
</dbReference>
<dbReference type="PRINTS" id="PR00081">
    <property type="entry name" value="GDHRDH"/>
</dbReference>
<organism evidence="4 5">
    <name type="scientific">Companilactobacillus baiquanensis</name>
    <dbReference type="NCBI Taxonomy" id="2486005"/>
    <lineage>
        <taxon>Bacteria</taxon>
        <taxon>Bacillati</taxon>
        <taxon>Bacillota</taxon>
        <taxon>Bacilli</taxon>
        <taxon>Lactobacillales</taxon>
        <taxon>Lactobacillaceae</taxon>
        <taxon>Companilactobacillus</taxon>
    </lineage>
</organism>
<dbReference type="EC" id="1.-.-.-" evidence="4"/>
<comment type="similarity">
    <text evidence="1 3">Belongs to the short-chain dehydrogenases/reductases (SDR) family.</text>
</comment>
<dbReference type="Proteomes" id="UP001596186">
    <property type="component" value="Unassembled WGS sequence"/>
</dbReference>
<evidence type="ECO:0000256" key="1">
    <source>
        <dbReference type="ARBA" id="ARBA00006484"/>
    </source>
</evidence>
<dbReference type="Gene3D" id="3.40.50.720">
    <property type="entry name" value="NAD(P)-binding Rossmann-like Domain"/>
    <property type="match status" value="1"/>
</dbReference>
<dbReference type="SUPFAM" id="SSF51735">
    <property type="entry name" value="NAD(P)-binding Rossmann-fold domains"/>
    <property type="match status" value="1"/>
</dbReference>
<gene>
    <name evidence="4" type="ORF">ACFP1F_07150</name>
</gene>
<evidence type="ECO:0000313" key="4">
    <source>
        <dbReference type="EMBL" id="MFC6323510.1"/>
    </source>
</evidence>